<dbReference type="EMBL" id="CP099547">
    <property type="protein sequence ID" value="USR78691.1"/>
    <property type="molecule type" value="Genomic_DNA"/>
</dbReference>
<keyword evidence="2" id="KW-1185">Reference proteome</keyword>
<dbReference type="InterPro" id="IPR029033">
    <property type="entry name" value="His_PPase_superfam"/>
</dbReference>
<dbReference type="InterPro" id="IPR013078">
    <property type="entry name" value="His_Pase_superF_clade-1"/>
</dbReference>
<dbReference type="CDD" id="cd07067">
    <property type="entry name" value="HP_PGM_like"/>
    <property type="match status" value="1"/>
</dbReference>
<evidence type="ECO:0000313" key="1">
    <source>
        <dbReference type="EMBL" id="USR78691.1"/>
    </source>
</evidence>
<name>A0ABY5AGS4_9ACTO</name>
<protein>
    <submittedName>
        <fullName evidence="1">Histidine phosphatase family protein</fullName>
    </submittedName>
</protein>
<dbReference type="SMART" id="SM00855">
    <property type="entry name" value="PGAM"/>
    <property type="match status" value="1"/>
</dbReference>
<sequence length="163" mass="17780">MKNLIIMRHAEAGYGSVDHERALTAFGVSQAQCMGRMLAERFAVIDYAWVSDARRTRQTLRGLTSGGLSVEHTSLSADLYHGNYLDLARCVSDTPAQCSTVLILAHEPSVSSLVGYYADTSTEPARQLMRGFSPATVGIAKVEVAWNDLGMGMLPTWEKLNAQ</sequence>
<dbReference type="Gene3D" id="3.40.50.1240">
    <property type="entry name" value="Phosphoglycerate mutase-like"/>
    <property type="match status" value="1"/>
</dbReference>
<organism evidence="1 2">
    <name type="scientific">Arcanobacterium pinnipediorum</name>
    <dbReference type="NCBI Taxonomy" id="1503041"/>
    <lineage>
        <taxon>Bacteria</taxon>
        <taxon>Bacillati</taxon>
        <taxon>Actinomycetota</taxon>
        <taxon>Actinomycetes</taxon>
        <taxon>Actinomycetales</taxon>
        <taxon>Actinomycetaceae</taxon>
        <taxon>Arcanobacterium</taxon>
    </lineage>
</organism>
<accession>A0ABY5AGS4</accession>
<proteinExistence type="predicted"/>
<evidence type="ECO:0000313" key="2">
    <source>
        <dbReference type="Proteomes" id="UP001056109"/>
    </source>
</evidence>
<reference evidence="1" key="1">
    <citation type="submission" date="2022-06" db="EMBL/GenBank/DDBJ databases">
        <title>Complete Genome Sequence of Arcanobacterium pinnipediorum strain DSM 28752 isolated from a harbour seal.</title>
        <authorList>
            <person name="Borowiak M."/>
            <person name="Kreitlow A."/>
            <person name="Alssahen M."/>
            <person name="Malorny B."/>
            <person name="Laemmler C."/>
            <person name="Prenger-Berninghoff E."/>
            <person name="Siebert U."/>
            <person name="Ploetz M."/>
            <person name="Abdulmawjood A."/>
        </authorList>
    </citation>
    <scope>NUCLEOTIDE SEQUENCE</scope>
    <source>
        <strain evidence="1">DSM 28752</strain>
    </source>
</reference>
<dbReference type="RefSeq" id="WP_252672506.1">
    <property type="nucleotide sequence ID" value="NZ_CP099547.1"/>
</dbReference>
<dbReference type="Pfam" id="PF00300">
    <property type="entry name" value="His_Phos_1"/>
    <property type="match status" value="1"/>
</dbReference>
<dbReference type="Proteomes" id="UP001056109">
    <property type="component" value="Chromosome"/>
</dbReference>
<dbReference type="SUPFAM" id="SSF53254">
    <property type="entry name" value="Phosphoglycerate mutase-like"/>
    <property type="match status" value="1"/>
</dbReference>
<gene>
    <name evidence="1" type="ORF">NG665_04670</name>
</gene>